<sequence>MLGIESSCDDTCAAIVTNEGQVLASVQQSQHKLNKQNRGVIPSVAAKQHATSLPVVVEGALREAGISSVEKDIDAVALTIGPGLAPCLGAGLEFAQSFCKEHKKPLVLVNHMEAHAMAPTMHNCVFYPCLGFMVSGGNTEVVYIPDHLHPFEVVGETVDDACGECIDKVYRCISELGLDVVQSDDLKHGGALISALAKEHDKATDKQPLSFPLPMARQRTADFSFAGLKTFSIRALQRMKATGDWTRPSIVRFCYYFEQAVVRHLLHKLNFAVSLFPEAHCLCCGGGVMSNQLLRERLQAFGEEHQMEVLIPPLAECTDNAVMIAWRGLQLWEAGRSIVPYQEVDAVRYEDRLPFERMSL</sequence>
<evidence type="ECO:0000313" key="8">
    <source>
        <dbReference type="EMBL" id="OAO15979.1"/>
    </source>
</evidence>
<organism evidence="8 9">
    <name type="scientific">Blastocystis sp. subtype 1 (strain ATCC 50177 / NandII)</name>
    <dbReference type="NCBI Taxonomy" id="478820"/>
    <lineage>
        <taxon>Eukaryota</taxon>
        <taxon>Sar</taxon>
        <taxon>Stramenopiles</taxon>
        <taxon>Bigyra</taxon>
        <taxon>Opalozoa</taxon>
        <taxon>Opalinata</taxon>
        <taxon>Blastocystidae</taxon>
        <taxon>Blastocystis</taxon>
    </lineage>
</organism>
<dbReference type="GO" id="GO:0008033">
    <property type="term" value="P:tRNA processing"/>
    <property type="evidence" value="ECO:0007669"/>
    <property type="project" value="UniProtKB-KW"/>
</dbReference>
<dbReference type="Pfam" id="PF00814">
    <property type="entry name" value="TsaD"/>
    <property type="match status" value="1"/>
</dbReference>
<dbReference type="NCBIfam" id="TIGR00329">
    <property type="entry name" value="gcp_kae1"/>
    <property type="match status" value="1"/>
</dbReference>
<evidence type="ECO:0000256" key="4">
    <source>
        <dbReference type="ARBA" id="ARBA00022723"/>
    </source>
</evidence>
<dbReference type="GO" id="GO:0061711">
    <property type="term" value="F:tRNA N(6)-L-threonylcarbamoyladenine synthase activity"/>
    <property type="evidence" value="ECO:0007669"/>
    <property type="project" value="UniProtKB-EC"/>
</dbReference>
<comment type="catalytic activity">
    <reaction evidence="6">
        <text>L-threonylcarbamoyladenylate + adenosine(37) in tRNA = N(6)-L-threonylcarbamoyladenosine(37) in tRNA + AMP + H(+)</text>
        <dbReference type="Rhea" id="RHEA:37059"/>
        <dbReference type="Rhea" id="RHEA-COMP:10162"/>
        <dbReference type="Rhea" id="RHEA-COMP:10163"/>
        <dbReference type="ChEBI" id="CHEBI:15378"/>
        <dbReference type="ChEBI" id="CHEBI:73682"/>
        <dbReference type="ChEBI" id="CHEBI:74411"/>
        <dbReference type="ChEBI" id="CHEBI:74418"/>
        <dbReference type="ChEBI" id="CHEBI:456215"/>
        <dbReference type="EC" id="2.3.1.234"/>
    </reaction>
</comment>
<evidence type="ECO:0000259" key="7">
    <source>
        <dbReference type="Pfam" id="PF00814"/>
    </source>
</evidence>
<dbReference type="PRINTS" id="PR00789">
    <property type="entry name" value="OSIALOPTASE"/>
</dbReference>
<dbReference type="GO" id="GO:0005739">
    <property type="term" value="C:mitochondrion"/>
    <property type="evidence" value="ECO:0007669"/>
    <property type="project" value="TreeGrafter"/>
</dbReference>
<feature type="domain" description="Gcp-like" evidence="7">
    <location>
        <begin position="21"/>
        <end position="326"/>
    </location>
</feature>
<evidence type="ECO:0000256" key="6">
    <source>
        <dbReference type="ARBA" id="ARBA00048117"/>
    </source>
</evidence>
<dbReference type="STRING" id="478820.A0A196SJ62"/>
<dbReference type="GO" id="GO:0046872">
    <property type="term" value="F:metal ion binding"/>
    <property type="evidence" value="ECO:0007669"/>
    <property type="project" value="UniProtKB-KW"/>
</dbReference>
<keyword evidence="2" id="KW-0808">Transferase</keyword>
<dbReference type="SUPFAM" id="SSF53067">
    <property type="entry name" value="Actin-like ATPase domain"/>
    <property type="match status" value="1"/>
</dbReference>
<name>A0A196SJ62_BLAHN</name>
<gene>
    <name evidence="8" type="ORF">AV274_2295</name>
</gene>
<dbReference type="EMBL" id="LXWW01000106">
    <property type="protein sequence ID" value="OAO15979.1"/>
    <property type="molecule type" value="Genomic_DNA"/>
</dbReference>
<keyword evidence="4" id="KW-0479">Metal-binding</keyword>
<comment type="caution">
    <text evidence="8">The sequence shown here is derived from an EMBL/GenBank/DDBJ whole genome shotgun (WGS) entry which is preliminary data.</text>
</comment>
<dbReference type="PANTHER" id="PTHR11735:SF6">
    <property type="entry name" value="TRNA N6-ADENOSINE THREONYLCARBAMOYLTRANSFERASE, MITOCHONDRIAL"/>
    <property type="match status" value="1"/>
</dbReference>
<evidence type="ECO:0000256" key="5">
    <source>
        <dbReference type="ARBA" id="ARBA00023315"/>
    </source>
</evidence>
<dbReference type="Proteomes" id="UP000078348">
    <property type="component" value="Unassembled WGS sequence"/>
</dbReference>
<dbReference type="InterPro" id="IPR000905">
    <property type="entry name" value="Gcp-like_dom"/>
</dbReference>
<evidence type="ECO:0000256" key="1">
    <source>
        <dbReference type="ARBA" id="ARBA00012156"/>
    </source>
</evidence>
<keyword evidence="3" id="KW-0819">tRNA processing</keyword>
<dbReference type="AlphaFoldDB" id="A0A196SJ62"/>
<reference evidence="8 9" key="1">
    <citation type="submission" date="2016-05" db="EMBL/GenBank/DDBJ databases">
        <title>Nuclear genome of Blastocystis sp. subtype 1 NandII.</title>
        <authorList>
            <person name="Gentekaki E."/>
            <person name="Curtis B."/>
            <person name="Stairs C."/>
            <person name="Eme L."/>
            <person name="Herman E."/>
            <person name="Klimes V."/>
            <person name="Arias M.C."/>
            <person name="Elias M."/>
            <person name="Hilliou F."/>
            <person name="Klute M."/>
            <person name="Malik S.-B."/>
            <person name="Pightling A."/>
            <person name="Rachubinski R."/>
            <person name="Salas D."/>
            <person name="Schlacht A."/>
            <person name="Suga H."/>
            <person name="Archibald J."/>
            <person name="Ball S.G."/>
            <person name="Clark G."/>
            <person name="Dacks J."/>
            <person name="Van Der Giezen M."/>
            <person name="Tsaousis A."/>
            <person name="Roger A."/>
        </authorList>
    </citation>
    <scope>NUCLEOTIDE SEQUENCE [LARGE SCALE GENOMIC DNA]</scope>
    <source>
        <strain evidence="9">ATCC 50177 / NandII</strain>
    </source>
</reference>
<dbReference type="EC" id="2.3.1.234" evidence="1"/>
<dbReference type="InterPro" id="IPR017861">
    <property type="entry name" value="KAE1/TsaD"/>
</dbReference>
<evidence type="ECO:0000256" key="3">
    <source>
        <dbReference type="ARBA" id="ARBA00022694"/>
    </source>
</evidence>
<evidence type="ECO:0000256" key="2">
    <source>
        <dbReference type="ARBA" id="ARBA00022679"/>
    </source>
</evidence>
<dbReference type="InterPro" id="IPR043129">
    <property type="entry name" value="ATPase_NBD"/>
</dbReference>
<evidence type="ECO:0000313" key="9">
    <source>
        <dbReference type="Proteomes" id="UP000078348"/>
    </source>
</evidence>
<dbReference type="CDD" id="cd24134">
    <property type="entry name" value="ASKHA_NBD_OSGEPL1_QRI7_euk"/>
    <property type="match status" value="1"/>
</dbReference>
<dbReference type="OrthoDB" id="10259622at2759"/>
<accession>A0A196SJ62</accession>
<keyword evidence="5" id="KW-0012">Acyltransferase</keyword>
<protein>
    <recommendedName>
        <fullName evidence="1">N(6)-L-threonylcarbamoyladenine synthase</fullName>
        <ecNumber evidence="1">2.3.1.234</ecNumber>
    </recommendedName>
</protein>
<proteinExistence type="predicted"/>
<dbReference type="Gene3D" id="3.30.420.40">
    <property type="match status" value="2"/>
</dbReference>
<keyword evidence="9" id="KW-1185">Reference proteome</keyword>
<dbReference type="PANTHER" id="PTHR11735">
    <property type="entry name" value="TRNA N6-ADENOSINE THREONYLCARBAMOYLTRANSFERASE"/>
    <property type="match status" value="1"/>
</dbReference>